<proteinExistence type="inferred from homology"/>
<evidence type="ECO:0000313" key="13">
    <source>
        <dbReference type="EMBL" id="MCA9727075.1"/>
    </source>
</evidence>
<evidence type="ECO:0000256" key="7">
    <source>
        <dbReference type="ARBA" id="ARBA00023136"/>
    </source>
</evidence>
<keyword evidence="3" id="KW-1134">Transmembrane beta strand</keyword>
<accession>A0A956RNU1</accession>
<evidence type="ECO:0000256" key="6">
    <source>
        <dbReference type="ARBA" id="ARBA00023077"/>
    </source>
</evidence>
<dbReference type="InterPro" id="IPR036942">
    <property type="entry name" value="Beta-barrel_TonB_sf"/>
</dbReference>
<dbReference type="Gene3D" id="2.60.40.1120">
    <property type="entry name" value="Carboxypeptidase-like, regulatory domain"/>
    <property type="match status" value="1"/>
</dbReference>
<protein>
    <submittedName>
        <fullName evidence="13">TonB-dependent receptor</fullName>
    </submittedName>
</protein>
<keyword evidence="2" id="KW-0813">Transport</keyword>
<feature type="domain" description="TonB-dependent receptor plug" evidence="12">
    <location>
        <begin position="87"/>
        <end position="190"/>
    </location>
</feature>
<keyword evidence="7 10" id="KW-0472">Membrane</keyword>
<keyword evidence="5" id="KW-0732">Signal</keyword>
<gene>
    <name evidence="13" type="ORF">KC729_05275</name>
</gene>
<comment type="similarity">
    <text evidence="10">Belongs to the TonB-dependent receptor family.</text>
</comment>
<evidence type="ECO:0000256" key="2">
    <source>
        <dbReference type="ARBA" id="ARBA00022448"/>
    </source>
</evidence>
<evidence type="ECO:0000259" key="12">
    <source>
        <dbReference type="Pfam" id="PF07715"/>
    </source>
</evidence>
<dbReference type="PANTHER" id="PTHR30069:SF29">
    <property type="entry name" value="HEMOGLOBIN AND HEMOGLOBIN-HAPTOGLOBIN-BINDING PROTEIN 1-RELATED"/>
    <property type="match status" value="1"/>
</dbReference>
<keyword evidence="9" id="KW-0998">Cell outer membrane</keyword>
<dbReference type="InterPro" id="IPR012910">
    <property type="entry name" value="Plug_dom"/>
</dbReference>
<dbReference type="GO" id="GO:0044718">
    <property type="term" value="P:siderophore transmembrane transport"/>
    <property type="evidence" value="ECO:0007669"/>
    <property type="project" value="TreeGrafter"/>
</dbReference>
<evidence type="ECO:0000256" key="5">
    <source>
        <dbReference type="ARBA" id="ARBA00022729"/>
    </source>
</evidence>
<dbReference type="EMBL" id="JAGQHR010000105">
    <property type="protein sequence ID" value="MCA9727075.1"/>
    <property type="molecule type" value="Genomic_DNA"/>
</dbReference>
<dbReference type="Gene3D" id="2.170.130.10">
    <property type="entry name" value="TonB-dependent receptor, plug domain"/>
    <property type="match status" value="1"/>
</dbReference>
<dbReference type="GO" id="GO:0009279">
    <property type="term" value="C:cell outer membrane"/>
    <property type="evidence" value="ECO:0007669"/>
    <property type="project" value="UniProtKB-SubCell"/>
</dbReference>
<dbReference type="PANTHER" id="PTHR30069">
    <property type="entry name" value="TONB-DEPENDENT OUTER MEMBRANE RECEPTOR"/>
    <property type="match status" value="1"/>
</dbReference>
<evidence type="ECO:0000256" key="10">
    <source>
        <dbReference type="RuleBase" id="RU003357"/>
    </source>
</evidence>
<dbReference type="SUPFAM" id="SSF56935">
    <property type="entry name" value="Porins"/>
    <property type="match status" value="1"/>
</dbReference>
<reference evidence="13" key="2">
    <citation type="journal article" date="2021" name="Microbiome">
        <title>Successional dynamics and alternative stable states in a saline activated sludge microbial community over 9 years.</title>
        <authorList>
            <person name="Wang Y."/>
            <person name="Ye J."/>
            <person name="Ju F."/>
            <person name="Liu L."/>
            <person name="Boyd J.A."/>
            <person name="Deng Y."/>
            <person name="Parks D.H."/>
            <person name="Jiang X."/>
            <person name="Yin X."/>
            <person name="Woodcroft B.J."/>
            <person name="Tyson G.W."/>
            <person name="Hugenholtz P."/>
            <person name="Polz M.F."/>
            <person name="Zhang T."/>
        </authorList>
    </citation>
    <scope>NUCLEOTIDE SEQUENCE</scope>
    <source>
        <strain evidence="13">HKST-UBA01</strain>
    </source>
</reference>
<evidence type="ECO:0000256" key="3">
    <source>
        <dbReference type="ARBA" id="ARBA00022452"/>
    </source>
</evidence>
<reference evidence="13" key="1">
    <citation type="submission" date="2020-04" db="EMBL/GenBank/DDBJ databases">
        <authorList>
            <person name="Zhang T."/>
        </authorList>
    </citation>
    <scope>NUCLEOTIDE SEQUENCE</scope>
    <source>
        <strain evidence="13">HKST-UBA01</strain>
    </source>
</reference>
<comment type="caution">
    <text evidence="13">The sequence shown here is derived from an EMBL/GenBank/DDBJ whole genome shotgun (WGS) entry which is preliminary data.</text>
</comment>
<dbReference type="InterPro" id="IPR037066">
    <property type="entry name" value="Plug_dom_sf"/>
</dbReference>
<dbReference type="SUPFAM" id="SSF49464">
    <property type="entry name" value="Carboxypeptidase regulatory domain-like"/>
    <property type="match status" value="1"/>
</dbReference>
<dbReference type="Pfam" id="PF00593">
    <property type="entry name" value="TonB_dep_Rec_b-barrel"/>
    <property type="match status" value="1"/>
</dbReference>
<dbReference type="Pfam" id="PF13620">
    <property type="entry name" value="CarboxypepD_reg"/>
    <property type="match status" value="1"/>
</dbReference>
<evidence type="ECO:0000313" key="14">
    <source>
        <dbReference type="Proteomes" id="UP000697710"/>
    </source>
</evidence>
<dbReference type="Proteomes" id="UP000697710">
    <property type="component" value="Unassembled WGS sequence"/>
</dbReference>
<keyword evidence="6 10" id="KW-0798">TonB box</keyword>
<dbReference type="Gene3D" id="2.40.170.20">
    <property type="entry name" value="TonB-dependent receptor, beta-barrel domain"/>
    <property type="match status" value="1"/>
</dbReference>
<evidence type="ECO:0000259" key="11">
    <source>
        <dbReference type="Pfam" id="PF00593"/>
    </source>
</evidence>
<evidence type="ECO:0000256" key="8">
    <source>
        <dbReference type="ARBA" id="ARBA00023170"/>
    </source>
</evidence>
<evidence type="ECO:0000256" key="1">
    <source>
        <dbReference type="ARBA" id="ARBA00004571"/>
    </source>
</evidence>
<keyword evidence="8 13" id="KW-0675">Receptor</keyword>
<feature type="domain" description="TonB-dependent receptor-like beta-barrel" evidence="11">
    <location>
        <begin position="301"/>
        <end position="702"/>
    </location>
</feature>
<dbReference type="InterPro" id="IPR000531">
    <property type="entry name" value="Beta-barrel_TonB"/>
</dbReference>
<evidence type="ECO:0000256" key="4">
    <source>
        <dbReference type="ARBA" id="ARBA00022692"/>
    </source>
</evidence>
<dbReference type="InterPro" id="IPR008969">
    <property type="entry name" value="CarboxyPept-like_regulatory"/>
</dbReference>
<organism evidence="13 14">
    <name type="scientific">Eiseniibacteriota bacterium</name>
    <dbReference type="NCBI Taxonomy" id="2212470"/>
    <lineage>
        <taxon>Bacteria</taxon>
        <taxon>Candidatus Eiseniibacteriota</taxon>
    </lineage>
</organism>
<dbReference type="GO" id="GO:0015344">
    <property type="term" value="F:siderophore uptake transmembrane transporter activity"/>
    <property type="evidence" value="ECO:0007669"/>
    <property type="project" value="TreeGrafter"/>
</dbReference>
<evidence type="ECO:0000256" key="9">
    <source>
        <dbReference type="ARBA" id="ARBA00023237"/>
    </source>
</evidence>
<dbReference type="InterPro" id="IPR039426">
    <property type="entry name" value="TonB-dep_rcpt-like"/>
</dbReference>
<sequence>MEGANVVVLGTTSGAASQPDGSYFVPGLSPGTYRVQFSFIGFETLVRTDVVVNAGAPTVVDARLVPSAVRLQELTIRPELFVEELAAPPSATTLRREEIRRFPGALEDVVATVTALPGVAQVAGGGRNDLVVRGGGPAENLFLVNGLEVPNINHFSTQGTSGGALSFVNLDFVDRVEFSAGGFGAAYGDRLSSVFALETRSGRTDRIGGRATVSATQYGLDLEGPLGPRTTFLGSLRRSYLDLIFKAAGVPFVPVYTDANFFAESRLSPRDKVSFLGLLALDEVETDRGSSAKRRTVASILDNTQTQLALGSRYRHLIADGFLEVVAGYTRTDFMLSQADTAAVATEYFSSDAVEDKISLKGEFLRRFDLVGDVSGGLGADWAGIDDTVAFADTVFNQSGERVTRTSLGLPARVDVTRRDPRIGVWAQVKRKLSTSWELTAGLRFDRYQALTAPDHLAPRLALAHRPTDRFKLSLAYGRYYQTPSAVWLANPVNRDLKALRSDMGVVGGEILVRDDTSVRVETYYKAYHDLPGGIDAGTDSTAATDYLVLSNSGIGFGGREDDFRSFGYVDLASRGRGESFGAELLVKKKFSEVPCYGQLSVAVSKTGYRAANQKWYPGQFDQRMILGLSGGYVINPRWELSARFRLISGAPYTPAYDPRSNTANPGQVRNLPDEYLSRRLPWTHQLDMRVDRRWNFSGWALITFLDVQDVYNQRVPQPPTWNFEDERIENRNAIGILPALGVSAIF</sequence>
<dbReference type="AlphaFoldDB" id="A0A956RNU1"/>
<name>A0A956RNU1_UNCEI</name>
<keyword evidence="4" id="KW-0812">Transmembrane</keyword>
<dbReference type="Pfam" id="PF07715">
    <property type="entry name" value="Plug"/>
    <property type="match status" value="1"/>
</dbReference>
<comment type="subcellular location">
    <subcellularLocation>
        <location evidence="1">Cell outer membrane</location>
        <topology evidence="1">Multi-pass membrane protein</topology>
    </subcellularLocation>
</comment>